<comment type="similarity">
    <text evidence="1">Belongs to the Rab GDI family.</text>
</comment>
<dbReference type="PANTHER" id="PTHR11787:SF4">
    <property type="entry name" value="CHM, RAB ESCORT PROTEIN 1"/>
    <property type="match status" value="1"/>
</dbReference>
<accession>A0A9Q0P661</accession>
<dbReference type="AlphaFoldDB" id="A0A9Q0P661"/>
<name>A0A9Q0P661_9ROSI</name>
<dbReference type="GO" id="GO:0005634">
    <property type="term" value="C:nucleus"/>
    <property type="evidence" value="ECO:0007669"/>
    <property type="project" value="TreeGrafter"/>
</dbReference>
<proteinExistence type="inferred from homology"/>
<dbReference type="GO" id="GO:0016192">
    <property type="term" value="P:vesicle-mediated transport"/>
    <property type="evidence" value="ECO:0007669"/>
    <property type="project" value="TreeGrafter"/>
</dbReference>
<dbReference type="GO" id="GO:0005968">
    <property type="term" value="C:Rab-protein geranylgeranyltransferase complex"/>
    <property type="evidence" value="ECO:0007669"/>
    <property type="project" value="TreeGrafter"/>
</dbReference>
<keyword evidence="3" id="KW-1185">Reference proteome</keyword>
<dbReference type="SUPFAM" id="SSF51905">
    <property type="entry name" value="FAD/NAD(P)-binding domain"/>
    <property type="match status" value="1"/>
</dbReference>
<evidence type="ECO:0000256" key="1">
    <source>
        <dbReference type="ARBA" id="ARBA00005593"/>
    </source>
</evidence>
<dbReference type="GO" id="GO:0005829">
    <property type="term" value="C:cytosol"/>
    <property type="evidence" value="ECO:0007669"/>
    <property type="project" value="TreeGrafter"/>
</dbReference>
<dbReference type="PANTHER" id="PTHR11787">
    <property type="entry name" value="RAB GDP-DISSOCIATION INHIBITOR"/>
    <property type="match status" value="1"/>
</dbReference>
<dbReference type="GO" id="GO:0005092">
    <property type="term" value="F:GDP-dissociation inhibitor activity"/>
    <property type="evidence" value="ECO:0007669"/>
    <property type="project" value="InterPro"/>
</dbReference>
<dbReference type="InterPro" id="IPR018203">
    <property type="entry name" value="GDP_dissociation_inhibitor"/>
</dbReference>
<gene>
    <name evidence="2" type="ORF">OIU74_020563</name>
</gene>
<reference evidence="2" key="1">
    <citation type="submission" date="2022-11" db="EMBL/GenBank/DDBJ databases">
        <authorList>
            <person name="Hyden B.L."/>
            <person name="Feng K."/>
            <person name="Yates T."/>
            <person name="Jawdy S."/>
            <person name="Smart L.B."/>
            <person name="Muchero W."/>
        </authorList>
    </citation>
    <scope>NUCLEOTIDE SEQUENCE</scope>
    <source>
        <tissue evidence="2">Shoot tip</tissue>
    </source>
</reference>
<protein>
    <submittedName>
        <fullName evidence="2">RAB GDP-DISSOCIATION INHIBITOR</fullName>
    </submittedName>
</protein>
<organism evidence="2 3">
    <name type="scientific">Salix koriyanagi</name>
    <dbReference type="NCBI Taxonomy" id="2511006"/>
    <lineage>
        <taxon>Eukaryota</taxon>
        <taxon>Viridiplantae</taxon>
        <taxon>Streptophyta</taxon>
        <taxon>Embryophyta</taxon>
        <taxon>Tracheophyta</taxon>
        <taxon>Spermatophyta</taxon>
        <taxon>Magnoliopsida</taxon>
        <taxon>eudicotyledons</taxon>
        <taxon>Gunneridae</taxon>
        <taxon>Pentapetalae</taxon>
        <taxon>rosids</taxon>
        <taxon>fabids</taxon>
        <taxon>Malpighiales</taxon>
        <taxon>Salicaceae</taxon>
        <taxon>Saliceae</taxon>
        <taxon>Salix</taxon>
    </lineage>
</organism>
<evidence type="ECO:0000313" key="3">
    <source>
        <dbReference type="Proteomes" id="UP001151752"/>
    </source>
</evidence>
<reference evidence="2" key="2">
    <citation type="journal article" date="2023" name="Int. J. Mol. Sci.">
        <title>De Novo Assembly and Annotation of 11 Diverse Shrub Willow (Salix) Genomes Reveals Novel Gene Organization in Sex-Linked Regions.</title>
        <authorList>
            <person name="Hyden B."/>
            <person name="Feng K."/>
            <person name="Yates T.B."/>
            <person name="Jawdy S."/>
            <person name="Cereghino C."/>
            <person name="Smart L.B."/>
            <person name="Muchero W."/>
        </authorList>
    </citation>
    <scope>NUCLEOTIDE SEQUENCE</scope>
    <source>
        <tissue evidence="2">Shoot tip</tissue>
    </source>
</reference>
<dbReference type="Gene3D" id="1.10.405.10">
    <property type="entry name" value="Guanine Nucleotide Dissociation Inhibitor, domain 1"/>
    <property type="match status" value="1"/>
</dbReference>
<comment type="caution">
    <text evidence="2">The sequence shown here is derived from an EMBL/GenBank/DDBJ whole genome shotgun (WGS) entry which is preliminary data.</text>
</comment>
<dbReference type="Gene3D" id="3.30.519.10">
    <property type="entry name" value="Guanine Nucleotide Dissociation Inhibitor, domain 2"/>
    <property type="match status" value="1"/>
</dbReference>
<dbReference type="InterPro" id="IPR036188">
    <property type="entry name" value="FAD/NAD-bd_sf"/>
</dbReference>
<sequence>MEFNSVDASFVGDGNGKLWNVPDSRADMFKNKSLTLMEKNQLMRFTYASRALMYPVYGPGDLPQALLSKVTRGICTTRGFLRPDRSNLLAVYPLQSLSSEKVTSIRALQISGNLAVYCLGRFCQRQLLPCLLEKLLISLKRKPVSTEYQRFVLYPFSFVTTMPIKERVC</sequence>
<dbReference type="Proteomes" id="UP001151752">
    <property type="component" value="Chromosome 5"/>
</dbReference>
<dbReference type="EMBL" id="JAPFFM010000020">
    <property type="protein sequence ID" value="KAJ6682343.1"/>
    <property type="molecule type" value="Genomic_DNA"/>
</dbReference>
<evidence type="ECO:0000313" key="2">
    <source>
        <dbReference type="EMBL" id="KAJ6682343.1"/>
    </source>
</evidence>
<dbReference type="GO" id="GO:0007264">
    <property type="term" value="P:small GTPase-mediated signal transduction"/>
    <property type="evidence" value="ECO:0007669"/>
    <property type="project" value="InterPro"/>
</dbReference>